<dbReference type="InterPro" id="IPR011051">
    <property type="entry name" value="RmlC_Cupin_sf"/>
</dbReference>
<gene>
    <name evidence="2" type="ORF">KSX_76400</name>
</gene>
<protein>
    <submittedName>
        <fullName evidence="2">Cupin</fullName>
    </submittedName>
</protein>
<evidence type="ECO:0000313" key="3">
    <source>
        <dbReference type="Proteomes" id="UP000612362"/>
    </source>
</evidence>
<evidence type="ECO:0000313" key="2">
    <source>
        <dbReference type="EMBL" id="GHO49477.1"/>
    </source>
</evidence>
<dbReference type="RefSeq" id="WP_220198593.1">
    <property type="nucleotide sequence ID" value="NZ_BNJF01000005.1"/>
</dbReference>
<name>A0A8J3IB94_9CHLR</name>
<organism evidence="2 3">
    <name type="scientific">Ktedonospora formicarum</name>
    <dbReference type="NCBI Taxonomy" id="2778364"/>
    <lineage>
        <taxon>Bacteria</taxon>
        <taxon>Bacillati</taxon>
        <taxon>Chloroflexota</taxon>
        <taxon>Ktedonobacteria</taxon>
        <taxon>Ktedonobacterales</taxon>
        <taxon>Ktedonobacteraceae</taxon>
        <taxon>Ktedonospora</taxon>
    </lineage>
</organism>
<dbReference type="EMBL" id="BNJF01000005">
    <property type="protein sequence ID" value="GHO49477.1"/>
    <property type="molecule type" value="Genomic_DNA"/>
</dbReference>
<accession>A0A8J3IB94</accession>
<dbReference type="Pfam" id="PF07883">
    <property type="entry name" value="Cupin_2"/>
    <property type="match status" value="1"/>
</dbReference>
<feature type="domain" description="Cupin type-2" evidence="1">
    <location>
        <begin position="36"/>
        <end position="102"/>
    </location>
</feature>
<evidence type="ECO:0000259" key="1">
    <source>
        <dbReference type="Pfam" id="PF07883"/>
    </source>
</evidence>
<reference evidence="2" key="1">
    <citation type="submission" date="2020-10" db="EMBL/GenBank/DDBJ databases">
        <title>Taxonomic study of unclassified bacteria belonging to the class Ktedonobacteria.</title>
        <authorList>
            <person name="Yabe S."/>
            <person name="Wang C.M."/>
            <person name="Zheng Y."/>
            <person name="Sakai Y."/>
            <person name="Cavaletti L."/>
            <person name="Monciardini P."/>
            <person name="Donadio S."/>
        </authorList>
    </citation>
    <scope>NUCLEOTIDE SEQUENCE</scope>
    <source>
        <strain evidence="2">SOSP1-1</strain>
    </source>
</reference>
<dbReference type="SUPFAM" id="SSF51182">
    <property type="entry name" value="RmlC-like cupins"/>
    <property type="match status" value="1"/>
</dbReference>
<comment type="caution">
    <text evidence="2">The sequence shown here is derived from an EMBL/GenBank/DDBJ whole genome shotgun (WGS) entry which is preliminary data.</text>
</comment>
<dbReference type="Proteomes" id="UP000612362">
    <property type="component" value="Unassembled WGS sequence"/>
</dbReference>
<dbReference type="InterPro" id="IPR013096">
    <property type="entry name" value="Cupin_2"/>
</dbReference>
<keyword evidence="3" id="KW-1185">Reference proteome</keyword>
<sequence>MFVTRAVDAPTFQVPGFHFTSHTAPSRGATETVTWRLDIEPGAMSMKHSIDREEIFIATEGTFTIGMEDQEVELHSGDAIAVPARTLFQLSNRGEQPARAIVCLPAGATGFEEDGSAIGAAPWTR</sequence>
<proteinExistence type="predicted"/>
<dbReference type="InterPro" id="IPR014710">
    <property type="entry name" value="RmlC-like_jellyroll"/>
</dbReference>
<dbReference type="AlphaFoldDB" id="A0A8J3IB94"/>
<dbReference type="Gene3D" id="2.60.120.10">
    <property type="entry name" value="Jelly Rolls"/>
    <property type="match status" value="1"/>
</dbReference>